<dbReference type="AlphaFoldDB" id="A0A381NRY9"/>
<dbReference type="PANTHER" id="PTHR43149:SF1">
    <property type="entry name" value="DELTA(3,5)-DELTA(2,4)-DIENOYL-COA ISOMERASE, MITOCHONDRIAL"/>
    <property type="match status" value="1"/>
</dbReference>
<keyword evidence="3" id="KW-0276">Fatty acid metabolism</keyword>
<dbReference type="Gene3D" id="3.90.226.10">
    <property type="entry name" value="2-enoyl-CoA Hydratase, Chain A, domain 1"/>
    <property type="match status" value="1"/>
</dbReference>
<comment type="pathway">
    <text evidence="1">Lipid metabolism; fatty acid beta-oxidation.</text>
</comment>
<dbReference type="Pfam" id="PF00378">
    <property type="entry name" value="ECH_1"/>
    <property type="match status" value="1"/>
</dbReference>
<dbReference type="GO" id="GO:0016853">
    <property type="term" value="F:isomerase activity"/>
    <property type="evidence" value="ECO:0007669"/>
    <property type="project" value="UniProtKB-KW"/>
</dbReference>
<dbReference type="CDD" id="cd06558">
    <property type="entry name" value="crotonase-like"/>
    <property type="match status" value="1"/>
</dbReference>
<accession>A0A381NRY9</accession>
<dbReference type="GO" id="GO:0006635">
    <property type="term" value="P:fatty acid beta-oxidation"/>
    <property type="evidence" value="ECO:0007669"/>
    <property type="project" value="UniProtKB-UniPathway"/>
</dbReference>
<evidence type="ECO:0000256" key="1">
    <source>
        <dbReference type="ARBA" id="ARBA00005005"/>
    </source>
</evidence>
<dbReference type="EMBL" id="UINC01000555">
    <property type="protein sequence ID" value="SUZ57366.1"/>
    <property type="molecule type" value="Genomic_DNA"/>
</dbReference>
<dbReference type="InterPro" id="IPR014748">
    <property type="entry name" value="Enoyl-CoA_hydra_C"/>
</dbReference>
<gene>
    <name evidence="6" type="ORF">METZ01_LOCUS10220</name>
</gene>
<dbReference type="Gene3D" id="1.10.12.10">
    <property type="entry name" value="Lyase 2-enoyl-coa Hydratase, Chain A, domain 2"/>
    <property type="match status" value="1"/>
</dbReference>
<evidence type="ECO:0000256" key="3">
    <source>
        <dbReference type="ARBA" id="ARBA00022832"/>
    </source>
</evidence>
<evidence type="ECO:0000256" key="5">
    <source>
        <dbReference type="ARBA" id="ARBA00023235"/>
    </source>
</evidence>
<keyword evidence="4" id="KW-0443">Lipid metabolism</keyword>
<evidence type="ECO:0008006" key="7">
    <source>
        <dbReference type="Google" id="ProtNLM"/>
    </source>
</evidence>
<dbReference type="InterPro" id="IPR001753">
    <property type="entry name" value="Enoyl-CoA_hydra/iso"/>
</dbReference>
<evidence type="ECO:0000313" key="6">
    <source>
        <dbReference type="EMBL" id="SUZ57366.1"/>
    </source>
</evidence>
<sequence length="270" mass="29113">MSDIVTIEIDRGIADVRLNRPEKYNALSGDMFTAIIEAGESLASAADVRAVVLSGNGPGFCAGLDFDSFQGMAEAAESGSDVGQDLLQRDERPENHAQRPAYVWKTLPMPVIAAVHGVAYGGGCQIALGADIRIASPTAKFSVMEIKWGIIPDMSITQTLRDVVRLDVAKELTFTGRIVNADEAERIGIVSHVAEDPLATAIALAEEIASRNPHAVRAGKRLYENSWHGDAKTGLSLEATLQKDLLGSENQLEAVRANFEKREPVFRDSQ</sequence>
<dbReference type="SUPFAM" id="SSF52096">
    <property type="entry name" value="ClpP/crotonase"/>
    <property type="match status" value="1"/>
</dbReference>
<evidence type="ECO:0000256" key="2">
    <source>
        <dbReference type="ARBA" id="ARBA00005254"/>
    </source>
</evidence>
<keyword evidence="5" id="KW-0413">Isomerase</keyword>
<organism evidence="6">
    <name type="scientific">marine metagenome</name>
    <dbReference type="NCBI Taxonomy" id="408172"/>
    <lineage>
        <taxon>unclassified sequences</taxon>
        <taxon>metagenomes</taxon>
        <taxon>ecological metagenomes</taxon>
    </lineage>
</organism>
<proteinExistence type="inferred from homology"/>
<evidence type="ECO:0000256" key="4">
    <source>
        <dbReference type="ARBA" id="ARBA00023098"/>
    </source>
</evidence>
<name>A0A381NRY9_9ZZZZ</name>
<dbReference type="InterPro" id="IPR029045">
    <property type="entry name" value="ClpP/crotonase-like_dom_sf"/>
</dbReference>
<dbReference type="PROSITE" id="PS00166">
    <property type="entry name" value="ENOYL_COA_HYDRATASE"/>
    <property type="match status" value="1"/>
</dbReference>
<dbReference type="InterPro" id="IPR045002">
    <property type="entry name" value="Ech1-like"/>
</dbReference>
<dbReference type="NCBIfam" id="NF005699">
    <property type="entry name" value="PRK07509.1"/>
    <property type="match status" value="1"/>
</dbReference>
<dbReference type="PANTHER" id="PTHR43149">
    <property type="entry name" value="ENOYL-COA HYDRATASE"/>
    <property type="match status" value="1"/>
</dbReference>
<protein>
    <recommendedName>
        <fullName evidence="7">Enoyl-CoA hydratase</fullName>
    </recommendedName>
</protein>
<dbReference type="InterPro" id="IPR018376">
    <property type="entry name" value="Enoyl-CoA_hyd/isom_CS"/>
</dbReference>
<dbReference type="UniPathway" id="UPA00659"/>
<comment type="similarity">
    <text evidence="2">Belongs to the enoyl-CoA hydratase/isomerase family.</text>
</comment>
<reference evidence="6" key="1">
    <citation type="submission" date="2018-05" db="EMBL/GenBank/DDBJ databases">
        <authorList>
            <person name="Lanie J.A."/>
            <person name="Ng W.-L."/>
            <person name="Kazmierczak K.M."/>
            <person name="Andrzejewski T.M."/>
            <person name="Davidsen T.M."/>
            <person name="Wayne K.J."/>
            <person name="Tettelin H."/>
            <person name="Glass J.I."/>
            <person name="Rusch D."/>
            <person name="Podicherti R."/>
            <person name="Tsui H.-C.T."/>
            <person name="Winkler M.E."/>
        </authorList>
    </citation>
    <scope>NUCLEOTIDE SEQUENCE</scope>
</reference>